<comment type="subcellular location">
    <subcellularLocation>
        <location evidence="1">Nucleus</location>
        <location evidence="1">Nucleolus</location>
    </subcellularLocation>
</comment>
<protein>
    <recommendedName>
        <fullName evidence="7">DNA-directed RNA polymerase subunit</fullName>
    </recommendedName>
</protein>
<evidence type="ECO:0000313" key="12">
    <source>
        <dbReference type="Proteomes" id="UP001202479"/>
    </source>
</evidence>
<proteinExistence type="inferred from homology"/>
<evidence type="ECO:0000256" key="8">
    <source>
        <dbReference type="SAM" id="MobiDB-lite"/>
    </source>
</evidence>
<dbReference type="CDD" id="cd04328">
    <property type="entry name" value="RNAP_I_Rpa43_N"/>
    <property type="match status" value="1"/>
</dbReference>
<evidence type="ECO:0000256" key="5">
    <source>
        <dbReference type="ARBA" id="ARBA00023163"/>
    </source>
</evidence>
<keyword evidence="6 7" id="KW-0539">Nucleus</keyword>
<feature type="domain" description="RNA polymerase Rpb7-like N-terminal" evidence="9">
    <location>
        <begin position="47"/>
        <end position="92"/>
    </location>
</feature>
<dbReference type="Pfam" id="PF17875">
    <property type="entry name" value="RPA43_OB"/>
    <property type="match status" value="1"/>
</dbReference>
<dbReference type="InterPro" id="IPR005576">
    <property type="entry name" value="Rpb7-like_N"/>
</dbReference>
<dbReference type="EMBL" id="JAHUZD010000135">
    <property type="protein sequence ID" value="KAI3403220.1"/>
    <property type="molecule type" value="Genomic_DNA"/>
</dbReference>
<evidence type="ECO:0000256" key="2">
    <source>
        <dbReference type="ARBA" id="ARBA00005930"/>
    </source>
</evidence>
<evidence type="ECO:0000256" key="6">
    <source>
        <dbReference type="ARBA" id="ARBA00023242"/>
    </source>
</evidence>
<dbReference type="GO" id="GO:0006362">
    <property type="term" value="P:transcription elongation by RNA polymerase I"/>
    <property type="evidence" value="ECO:0007669"/>
    <property type="project" value="UniProtKB-ARBA"/>
</dbReference>
<organism evidence="11 12">
    <name type="scientific">Candida oxycetoniae</name>
    <dbReference type="NCBI Taxonomy" id="497107"/>
    <lineage>
        <taxon>Eukaryota</taxon>
        <taxon>Fungi</taxon>
        <taxon>Dikarya</taxon>
        <taxon>Ascomycota</taxon>
        <taxon>Saccharomycotina</taxon>
        <taxon>Pichiomycetes</taxon>
        <taxon>Debaryomycetaceae</taxon>
        <taxon>Candida/Lodderomyces clade</taxon>
        <taxon>Candida</taxon>
    </lineage>
</organism>
<feature type="region of interest" description="Disordered" evidence="8">
    <location>
        <begin position="233"/>
        <end position="311"/>
    </location>
</feature>
<dbReference type="Gene3D" id="3.30.1490.120">
    <property type="entry name" value="RNA polymerase Rpb7-like, N-terminal domain"/>
    <property type="match status" value="1"/>
</dbReference>
<dbReference type="InterPro" id="IPR041901">
    <property type="entry name" value="RNAP_I_Rpa43_N"/>
</dbReference>
<dbReference type="GO" id="GO:0006361">
    <property type="term" value="P:transcription initiation at RNA polymerase I promoter"/>
    <property type="evidence" value="ECO:0007669"/>
    <property type="project" value="UniProtKB-ARBA"/>
</dbReference>
<feature type="compositionally biased region" description="Polar residues" evidence="8">
    <location>
        <begin position="1"/>
        <end position="16"/>
    </location>
</feature>
<comment type="similarity">
    <text evidence="2">Belongs to the eukaryotic RPA43 RNA polymerase subunit family.</text>
</comment>
<feature type="domain" description="RPA43 OB" evidence="10">
    <location>
        <begin position="127"/>
        <end position="224"/>
    </location>
</feature>
<evidence type="ECO:0000259" key="9">
    <source>
        <dbReference type="Pfam" id="PF03876"/>
    </source>
</evidence>
<keyword evidence="5 7" id="KW-0804">Transcription</keyword>
<dbReference type="InterPro" id="IPR041178">
    <property type="entry name" value="RPA43_OB"/>
</dbReference>
<evidence type="ECO:0000256" key="7">
    <source>
        <dbReference type="RuleBase" id="RU369086"/>
    </source>
</evidence>
<keyword evidence="12" id="KW-1185">Reference proteome</keyword>
<dbReference type="Pfam" id="PF03876">
    <property type="entry name" value="SHS2_Rpb7-N"/>
    <property type="match status" value="1"/>
</dbReference>
<dbReference type="AlphaFoldDB" id="A0AAI9WWH3"/>
<evidence type="ECO:0000256" key="1">
    <source>
        <dbReference type="ARBA" id="ARBA00004604"/>
    </source>
</evidence>
<accession>A0AAI9WWH3</accession>
<evidence type="ECO:0000256" key="3">
    <source>
        <dbReference type="ARBA" id="ARBA00022478"/>
    </source>
</evidence>
<evidence type="ECO:0000259" key="10">
    <source>
        <dbReference type="Pfam" id="PF17875"/>
    </source>
</evidence>
<dbReference type="GeneID" id="73381605"/>
<sequence length="311" mass="35586">MSTKTARSSLENNNETGRAKRVKPSPKTNPVNEETQLSECFKKVSTSLYVSLSPLFVNNAVNGIKQQHLDPLVMTYYPKVKGVIIAYSNIRLMTQYDSEKQAYIAKVEGSSPFTFFWVHVDFLVWSPCIGDVLEGDIYMQTPSHIGLLICDVFNASIKKYNIPQDWEFKPVQQDEYTSGGEESDKKIGHWMDKDGNKIDNTKLKFTVKAVYTTSRVIHIEGTLIKPDEERLSQPFYNKESKPKASLGKHKKFDKEDGENELENEQENVIEIEEPKKDDILPSYLNDTDTNEDEDYKVVNNSDFVEDKVESD</sequence>
<evidence type="ECO:0000256" key="4">
    <source>
        <dbReference type="ARBA" id="ARBA00022553"/>
    </source>
</evidence>
<dbReference type="InterPro" id="IPR036898">
    <property type="entry name" value="RNA_pol_Rpb7-like_N_sf"/>
</dbReference>
<feature type="compositionally biased region" description="Acidic residues" evidence="8">
    <location>
        <begin position="255"/>
        <end position="271"/>
    </location>
</feature>
<evidence type="ECO:0000313" key="11">
    <source>
        <dbReference type="EMBL" id="KAI3403220.1"/>
    </source>
</evidence>
<comment type="function">
    <text evidence="7">DNA-dependent RNA polymerase which catalyzes the transcription of DNA into RNA using the four ribonucleoside triphosphates as substrates.</text>
</comment>
<dbReference type="GO" id="GO:0005736">
    <property type="term" value="C:RNA polymerase I complex"/>
    <property type="evidence" value="ECO:0007669"/>
    <property type="project" value="UniProtKB-ARBA"/>
</dbReference>
<comment type="caution">
    <text evidence="11">The sequence shown here is derived from an EMBL/GenBank/DDBJ whole genome shotgun (WGS) entry which is preliminary data.</text>
</comment>
<dbReference type="InterPro" id="IPR045113">
    <property type="entry name" value="Rpb7-like"/>
</dbReference>
<dbReference type="Proteomes" id="UP001202479">
    <property type="component" value="Unassembled WGS sequence"/>
</dbReference>
<keyword evidence="3 7" id="KW-0240">DNA-directed RNA polymerase</keyword>
<gene>
    <name evidence="11" type="ORF">KGF56_003990</name>
</gene>
<dbReference type="FunFam" id="3.30.1490.120:FF:000004">
    <property type="entry name" value="RNA polymerase I subunit Rpa43"/>
    <property type="match status" value="1"/>
</dbReference>
<feature type="region of interest" description="Disordered" evidence="8">
    <location>
        <begin position="1"/>
        <end position="34"/>
    </location>
</feature>
<reference evidence="11" key="1">
    <citation type="journal article" date="2022" name="DNA Res.">
        <title>Genome analysis of five recently described species of the CUG-Ser clade uncovers Candida theae as a new hybrid lineage with pathogenic potential in the Candida parapsilosis species complex.</title>
        <authorList>
            <person name="Mixao V."/>
            <person name="Del Olmo V."/>
            <person name="Hegedusova E."/>
            <person name="Saus E."/>
            <person name="Pryszcz L."/>
            <person name="Cillingova A."/>
            <person name="Nosek J."/>
            <person name="Gabaldon T."/>
        </authorList>
    </citation>
    <scope>NUCLEOTIDE SEQUENCE</scope>
    <source>
        <strain evidence="11">CBS 10844</strain>
    </source>
</reference>
<dbReference type="PANTHER" id="PTHR12709">
    <property type="entry name" value="DNA-DIRECTED RNA POLYMERASE II, III"/>
    <property type="match status" value="1"/>
</dbReference>
<name>A0AAI9WWH3_9ASCO</name>
<dbReference type="PANTHER" id="PTHR12709:SF5">
    <property type="entry name" value="DNA-DIRECTED RNA POLYMERASE I SUBUNIT RPA43"/>
    <property type="match status" value="1"/>
</dbReference>
<dbReference type="Gene3D" id="2.40.50.1060">
    <property type="match status" value="1"/>
</dbReference>
<keyword evidence="4" id="KW-0597">Phosphoprotein</keyword>
<dbReference type="RefSeq" id="XP_049178967.1">
    <property type="nucleotide sequence ID" value="XM_049325383.1"/>
</dbReference>